<protein>
    <submittedName>
        <fullName evidence="2">STAS/SEC14 domain-containing protein</fullName>
    </submittedName>
</protein>
<accession>A0ABN6WVF3</accession>
<dbReference type="InterPro" id="IPR036513">
    <property type="entry name" value="STAS_dom_sf"/>
</dbReference>
<evidence type="ECO:0000313" key="1">
    <source>
        <dbReference type="EMBL" id="BDY12869.1"/>
    </source>
</evidence>
<keyword evidence="3" id="KW-1185">Reference proteome</keyword>
<dbReference type="RefSeq" id="WP_286335920.1">
    <property type="nucleotide sequence ID" value="NZ_AP027370.1"/>
</dbReference>
<dbReference type="SUPFAM" id="SSF52091">
    <property type="entry name" value="SpoIIaa-like"/>
    <property type="match status" value="1"/>
</dbReference>
<dbReference type="Pfam" id="PF11964">
    <property type="entry name" value="SpoIIAA-like"/>
    <property type="match status" value="1"/>
</dbReference>
<proteinExistence type="predicted"/>
<name>A0ABN6WVF3_9BACT</name>
<dbReference type="EMBL" id="AP027370">
    <property type="protein sequence ID" value="BDY12869.1"/>
    <property type="molecule type" value="Genomic_DNA"/>
</dbReference>
<sequence>MQIKTHGIHIELMQVDDSAYVEFKLIGKLTHEDYETFVPFIESAVRNLPPKRLNILIDMTHFEGWTLEAAWDDFRFGLELRKDINKMAVVGDKTWEALFAKMADWLIAGKAKFFHSAEEARTWLMQS</sequence>
<reference evidence="2 3" key="1">
    <citation type="submission" date="2023-03" db="EMBL/GenBank/DDBJ databases">
        <title>Description of Hydrogenimonas sp. ISO32.</title>
        <authorList>
            <person name="Mino S."/>
            <person name="Fukazawa S."/>
            <person name="Sawabe T."/>
        </authorList>
    </citation>
    <scope>NUCLEOTIDE SEQUENCE [LARGE SCALE GENOMIC DNA]</scope>
    <source>
        <strain evidence="2 3">ISO32</strain>
    </source>
</reference>
<evidence type="ECO:0000313" key="2">
    <source>
        <dbReference type="EMBL" id="BDY12986.1"/>
    </source>
</evidence>
<evidence type="ECO:0000313" key="3">
    <source>
        <dbReference type="Proteomes" id="UP001321445"/>
    </source>
</evidence>
<dbReference type="EMBL" id="AP027370">
    <property type="protein sequence ID" value="BDY12986.1"/>
    <property type="molecule type" value="Genomic_DNA"/>
</dbReference>
<gene>
    <name evidence="1" type="ORF">HCR_11810</name>
    <name evidence="2" type="ORF">HCR_12980</name>
</gene>
<dbReference type="Proteomes" id="UP001321445">
    <property type="component" value="Chromosome"/>
</dbReference>
<dbReference type="InterPro" id="IPR038396">
    <property type="entry name" value="SpoIIAA-like_sf"/>
</dbReference>
<organism evidence="2 3">
    <name type="scientific">Hydrogenimonas cancrithermarum</name>
    <dbReference type="NCBI Taxonomy" id="2993563"/>
    <lineage>
        <taxon>Bacteria</taxon>
        <taxon>Pseudomonadati</taxon>
        <taxon>Campylobacterota</taxon>
        <taxon>Epsilonproteobacteria</taxon>
        <taxon>Campylobacterales</taxon>
        <taxon>Hydrogenimonadaceae</taxon>
        <taxon>Hydrogenimonas</taxon>
    </lineage>
</organism>
<dbReference type="Gene3D" id="3.40.50.10600">
    <property type="entry name" value="SpoIIaa-like domains"/>
    <property type="match status" value="1"/>
</dbReference>
<dbReference type="InterPro" id="IPR021866">
    <property type="entry name" value="SpoIIAA-like"/>
</dbReference>